<keyword evidence="1" id="KW-0547">Nucleotide-binding</keyword>
<dbReference type="InterPro" id="IPR003593">
    <property type="entry name" value="AAA+_ATPase"/>
</dbReference>
<dbReference type="OrthoDB" id="9802264at2"/>
<evidence type="ECO:0000313" key="5">
    <source>
        <dbReference type="Proteomes" id="UP000326711"/>
    </source>
</evidence>
<evidence type="ECO:0000256" key="2">
    <source>
        <dbReference type="ARBA" id="ARBA00022840"/>
    </source>
</evidence>
<dbReference type="PROSITE" id="PS00211">
    <property type="entry name" value="ABC_TRANSPORTER_1"/>
    <property type="match status" value="1"/>
</dbReference>
<reference evidence="5" key="1">
    <citation type="submission" date="2019-10" db="EMBL/GenBank/DDBJ databases">
        <title>Complete genome sequence of Corynebacterium urogenitalis DSM 108747, isolated from the genital tract of a cow.</title>
        <authorList>
            <person name="Ruckert C."/>
            <person name="Ballas P."/>
            <person name="Wagener K."/>
            <person name="Drillich M."/>
            <person name="Kaempfer P."/>
            <person name="Busse H.-J."/>
            <person name="Ehling-Schulz M."/>
        </authorList>
    </citation>
    <scope>NUCLEOTIDE SEQUENCE [LARGE SCALE GENOMIC DNA]</scope>
    <source>
        <strain evidence="5">LMM 1652</strain>
    </source>
</reference>
<dbReference type="SMART" id="SM00382">
    <property type="entry name" value="AAA"/>
    <property type="match status" value="1"/>
</dbReference>
<keyword evidence="4" id="KW-0449">Lipoprotein</keyword>
<keyword evidence="2 4" id="KW-0067">ATP-binding</keyword>
<dbReference type="EMBL" id="CP045032">
    <property type="protein sequence ID" value="QFQ02560.1"/>
    <property type="molecule type" value="Genomic_DNA"/>
</dbReference>
<dbReference type="InterPro" id="IPR027417">
    <property type="entry name" value="P-loop_NTPase"/>
</dbReference>
<dbReference type="KEGG" id="cuo:CUROG_05985"/>
<dbReference type="InterPro" id="IPR017871">
    <property type="entry name" value="ABC_transporter-like_CS"/>
</dbReference>
<dbReference type="GO" id="GO:0016887">
    <property type="term" value="F:ATP hydrolysis activity"/>
    <property type="evidence" value="ECO:0007669"/>
    <property type="project" value="InterPro"/>
</dbReference>
<dbReference type="SUPFAM" id="SSF52540">
    <property type="entry name" value="P-loop containing nucleoside triphosphate hydrolases"/>
    <property type="match status" value="1"/>
</dbReference>
<gene>
    <name evidence="4" type="primary">lolD</name>
    <name evidence="4" type="ORF">CUROG_05985</name>
</gene>
<dbReference type="RefSeq" id="WP_151902907.1">
    <property type="nucleotide sequence ID" value="NZ_CP045032.1"/>
</dbReference>
<keyword evidence="5" id="KW-1185">Reference proteome</keyword>
<proteinExistence type="predicted"/>
<accession>A0A5J6ZCG8</accession>
<dbReference type="InterPro" id="IPR003439">
    <property type="entry name" value="ABC_transporter-like_ATP-bd"/>
</dbReference>
<feature type="domain" description="ABC transporter" evidence="3">
    <location>
        <begin position="5"/>
        <end position="234"/>
    </location>
</feature>
<name>A0A5J6ZCG8_9CORY</name>
<dbReference type="GO" id="GO:0005886">
    <property type="term" value="C:plasma membrane"/>
    <property type="evidence" value="ECO:0007669"/>
    <property type="project" value="TreeGrafter"/>
</dbReference>
<dbReference type="GO" id="GO:0022857">
    <property type="term" value="F:transmembrane transporter activity"/>
    <property type="evidence" value="ECO:0007669"/>
    <property type="project" value="TreeGrafter"/>
</dbReference>
<dbReference type="GO" id="GO:0005524">
    <property type="term" value="F:ATP binding"/>
    <property type="evidence" value="ECO:0007669"/>
    <property type="project" value="UniProtKB-KW"/>
</dbReference>
<dbReference type="EC" id="3.6.3.-" evidence="4"/>
<dbReference type="PANTHER" id="PTHR24220">
    <property type="entry name" value="IMPORT ATP-BINDING PROTEIN"/>
    <property type="match status" value="1"/>
</dbReference>
<dbReference type="AlphaFoldDB" id="A0A5J6ZCG8"/>
<dbReference type="Gene3D" id="3.40.50.300">
    <property type="entry name" value="P-loop containing nucleotide triphosphate hydrolases"/>
    <property type="match status" value="1"/>
</dbReference>
<evidence type="ECO:0000313" key="4">
    <source>
        <dbReference type="EMBL" id="QFQ02560.1"/>
    </source>
</evidence>
<evidence type="ECO:0000259" key="3">
    <source>
        <dbReference type="PROSITE" id="PS50893"/>
    </source>
</evidence>
<organism evidence="4 5">
    <name type="scientific">Corynebacterium urogenitale</name>
    <dbReference type="NCBI Taxonomy" id="2487892"/>
    <lineage>
        <taxon>Bacteria</taxon>
        <taxon>Bacillati</taxon>
        <taxon>Actinomycetota</taxon>
        <taxon>Actinomycetes</taxon>
        <taxon>Mycobacteriales</taxon>
        <taxon>Corynebacteriaceae</taxon>
        <taxon>Corynebacterium</taxon>
    </lineage>
</organism>
<dbReference type="Pfam" id="PF00005">
    <property type="entry name" value="ABC_tran"/>
    <property type="match status" value="1"/>
</dbReference>
<keyword evidence="4" id="KW-0378">Hydrolase</keyword>
<sequence>MTYSLSVEDLSLDVADGGTTRHLLQDISFEVHGGEVVGVTGPSGSGKSTLLAIAGSLQRPTSGEVTLHTPEGSICLSTPRARTRREHIGIVFQQPNLLPALTAEEQLVLMTRLNRVLPHQRRRAKERANELLAAVGLEGMGGRRIGSLSGGQQARVNLARALMNEPKLLLADEPTAALDTQAATMVTELISTLAHEHKLPTLYVSHDQQQLAKLDRTLTIVDGSLKELASVPMV</sequence>
<dbReference type="PANTHER" id="PTHR24220:SF685">
    <property type="entry name" value="ABC TRANSPORTER RELATED"/>
    <property type="match status" value="1"/>
</dbReference>
<protein>
    <submittedName>
        <fullName evidence="4">Lipoprotein-releasing system ATP-binding protein LolD</fullName>
        <ecNumber evidence="4">3.6.3.-</ecNumber>
    </submittedName>
</protein>
<dbReference type="Proteomes" id="UP000326711">
    <property type="component" value="Chromosome"/>
</dbReference>
<evidence type="ECO:0000256" key="1">
    <source>
        <dbReference type="ARBA" id="ARBA00022741"/>
    </source>
</evidence>
<dbReference type="PROSITE" id="PS50893">
    <property type="entry name" value="ABC_TRANSPORTER_2"/>
    <property type="match status" value="1"/>
</dbReference>
<dbReference type="InterPro" id="IPR015854">
    <property type="entry name" value="ABC_transpr_LolD-like"/>
</dbReference>